<evidence type="ECO:0000256" key="2">
    <source>
        <dbReference type="SAM" id="SignalP"/>
    </source>
</evidence>
<dbReference type="PANTHER" id="PTHR35890:SF3">
    <property type="entry name" value="ECOTIN"/>
    <property type="match status" value="1"/>
</dbReference>
<dbReference type="InterPro" id="IPR036198">
    <property type="entry name" value="Ecotin_sf"/>
</dbReference>
<dbReference type="InterPro" id="IPR005658">
    <property type="entry name" value="Prot_inh_ecotin"/>
</dbReference>
<dbReference type="GO" id="GO:0004867">
    <property type="term" value="F:serine-type endopeptidase inhibitor activity"/>
    <property type="evidence" value="ECO:0007669"/>
    <property type="project" value="InterPro"/>
</dbReference>
<reference evidence="3 4" key="1">
    <citation type="submission" date="2018-09" db="EMBL/GenBank/DDBJ databases">
        <title>Zymobacter palmae IAM14233 (=T109) whole genome analysis.</title>
        <authorList>
            <person name="Yanase H."/>
        </authorList>
    </citation>
    <scope>NUCLEOTIDE SEQUENCE [LARGE SCALE GENOMIC DNA]</scope>
    <source>
        <strain evidence="3 4">IAM14233</strain>
    </source>
</reference>
<protein>
    <submittedName>
        <fullName evidence="3">Ecotin</fullName>
    </submittedName>
</protein>
<organism evidence="3 4">
    <name type="scientific">Zymobacter palmae</name>
    <dbReference type="NCBI Taxonomy" id="33074"/>
    <lineage>
        <taxon>Bacteria</taxon>
        <taxon>Pseudomonadati</taxon>
        <taxon>Pseudomonadota</taxon>
        <taxon>Gammaproteobacteria</taxon>
        <taxon>Oceanospirillales</taxon>
        <taxon>Halomonadaceae</taxon>
        <taxon>Zymobacter group</taxon>
        <taxon>Zymobacter</taxon>
    </lineage>
</organism>
<dbReference type="Gene3D" id="2.60.40.550">
    <property type="entry name" value="Ecotin"/>
    <property type="match status" value="1"/>
</dbReference>
<gene>
    <name evidence="3" type="ORF">ZBT109_0816</name>
</gene>
<feature type="chain" id="PRO_5016839439" evidence="2">
    <location>
        <begin position="24"/>
        <end position="160"/>
    </location>
</feature>
<dbReference type="Proteomes" id="UP000267342">
    <property type="component" value="Chromosome"/>
</dbReference>
<dbReference type="NCBIfam" id="NF002987">
    <property type="entry name" value="PRK03719.1"/>
    <property type="match status" value="1"/>
</dbReference>
<dbReference type="KEGG" id="zpl:ZBT109_0816"/>
<comment type="similarity">
    <text evidence="1">Belongs to the protease inhibitor I11 (ecotin) family.</text>
</comment>
<evidence type="ECO:0000313" key="4">
    <source>
        <dbReference type="Proteomes" id="UP000267342"/>
    </source>
</evidence>
<dbReference type="PIRSF" id="PIRSF006865">
    <property type="entry name" value="Prot_inh_ecotin"/>
    <property type="match status" value="1"/>
</dbReference>
<dbReference type="RefSeq" id="WP_027706253.1">
    <property type="nucleotide sequence ID" value="NZ_AP018933.1"/>
</dbReference>
<dbReference type="Pfam" id="PF03974">
    <property type="entry name" value="Ecotin"/>
    <property type="match status" value="1"/>
</dbReference>
<dbReference type="EMBL" id="AP018933">
    <property type="protein sequence ID" value="BBG29592.1"/>
    <property type="molecule type" value="Genomic_DNA"/>
</dbReference>
<dbReference type="SUPFAM" id="SSF49772">
    <property type="entry name" value="Ecotin, trypsin inhibitor"/>
    <property type="match status" value="1"/>
</dbReference>
<keyword evidence="2" id="KW-0732">Signal</keyword>
<dbReference type="AlphaFoldDB" id="A0A348HD90"/>
<evidence type="ECO:0000313" key="3">
    <source>
        <dbReference type="EMBL" id="BBG29592.1"/>
    </source>
</evidence>
<accession>A0A348HD90</accession>
<evidence type="ECO:0000256" key="1">
    <source>
        <dbReference type="ARBA" id="ARBA00010558"/>
    </source>
</evidence>
<proteinExistence type="inferred from homology"/>
<dbReference type="OrthoDB" id="997196at2"/>
<name>A0A348HD90_9GAMM</name>
<dbReference type="STRING" id="1123510.GCA_000620025_01578"/>
<feature type="signal peptide" evidence="2">
    <location>
        <begin position="1"/>
        <end position="23"/>
    </location>
</feature>
<dbReference type="PANTHER" id="PTHR35890">
    <property type="match status" value="1"/>
</dbReference>
<keyword evidence="4" id="KW-1185">Reference proteome</keyword>
<sequence>MKMSTLANAATVLLMLGPTMASAAPNAALAPFPQPEPGQVRHVIQLPARAEEPRFQVEIQVGKTLTIDCNHYAFGGELVERHVPGWGYDYFVYGKEHPLVSTEKACPPDSERSAFVQAVDANRMLRYNSRMPIVIYTPADIEVRYMLWRADADPMPAERL</sequence>